<sequence>MTNSNPRTTYYIILTLFLLFFWTIIISLLIYFISSIESPKPLTPCRGSFMHEEICYCPASISHCAPNPPIESLAIQDQNQDPEPETPVKQMMMCFALAISICGILVQMAVLNGWWNPWGENIVWRKGRSGWEWKVVSVGKDKKGGSSEQAPLLVSER</sequence>
<evidence type="ECO:0000313" key="2">
    <source>
        <dbReference type="EMBL" id="ATZ51792.1"/>
    </source>
</evidence>
<proteinExistence type="predicted"/>
<keyword evidence="1" id="KW-1133">Transmembrane helix</keyword>
<feature type="transmembrane region" description="Helical" evidence="1">
    <location>
        <begin position="94"/>
        <end position="115"/>
    </location>
</feature>
<protein>
    <recommendedName>
        <fullName evidence="4">Transmembrane protein</fullName>
    </recommendedName>
</protein>
<keyword evidence="1" id="KW-0472">Membrane</keyword>
<dbReference type="KEGG" id="bfu:BCIN_07g03660"/>
<dbReference type="EMBL" id="CP009811">
    <property type="protein sequence ID" value="ATZ51792.1"/>
    <property type="molecule type" value="Genomic_DNA"/>
</dbReference>
<evidence type="ECO:0000313" key="3">
    <source>
        <dbReference type="Proteomes" id="UP000001798"/>
    </source>
</evidence>
<dbReference type="VEuPathDB" id="FungiDB:Bcin07g03660"/>
<dbReference type="GeneID" id="5429435"/>
<evidence type="ECO:0008006" key="4">
    <source>
        <dbReference type="Google" id="ProtNLM"/>
    </source>
</evidence>
<organism evidence="2 3">
    <name type="scientific">Botryotinia fuckeliana (strain B05.10)</name>
    <name type="common">Noble rot fungus</name>
    <name type="synonym">Botrytis cinerea</name>
    <dbReference type="NCBI Taxonomy" id="332648"/>
    <lineage>
        <taxon>Eukaryota</taxon>
        <taxon>Fungi</taxon>
        <taxon>Dikarya</taxon>
        <taxon>Ascomycota</taxon>
        <taxon>Pezizomycotina</taxon>
        <taxon>Leotiomycetes</taxon>
        <taxon>Helotiales</taxon>
        <taxon>Sclerotiniaceae</taxon>
        <taxon>Botrytis</taxon>
    </lineage>
</organism>
<dbReference type="AlphaFoldDB" id="A0A384JMR0"/>
<feature type="transmembrane region" description="Helical" evidence="1">
    <location>
        <begin position="12"/>
        <end position="33"/>
    </location>
</feature>
<accession>A0A384JMR0</accession>
<keyword evidence="1" id="KW-0812">Transmembrane</keyword>
<reference evidence="2 3" key="2">
    <citation type="journal article" date="2012" name="Eukaryot. Cell">
        <title>Genome update of Botrytis cinerea strains B05.10 and T4.</title>
        <authorList>
            <person name="Staats M."/>
            <person name="van Kan J.A."/>
        </authorList>
    </citation>
    <scope>NUCLEOTIDE SEQUENCE [LARGE SCALE GENOMIC DNA]</scope>
    <source>
        <strain evidence="2 3">B05.10</strain>
    </source>
</reference>
<reference evidence="2 3" key="3">
    <citation type="journal article" date="2017" name="Mol. Plant Pathol.">
        <title>A gapless genome sequence of the fungus Botrytis cinerea.</title>
        <authorList>
            <person name="Van Kan J.A."/>
            <person name="Stassen J.H."/>
            <person name="Mosbach A."/>
            <person name="Van Der Lee T.A."/>
            <person name="Faino L."/>
            <person name="Farmer A.D."/>
            <person name="Papasotiriou D.G."/>
            <person name="Zhou S."/>
            <person name="Seidl M.F."/>
            <person name="Cottam E."/>
            <person name="Edel D."/>
            <person name="Hahn M."/>
            <person name="Schwartz D.C."/>
            <person name="Dietrich R.A."/>
            <person name="Widdison S."/>
            <person name="Scalliet G."/>
        </authorList>
    </citation>
    <scope>NUCLEOTIDE SEQUENCE [LARGE SCALE GENOMIC DNA]</scope>
    <source>
        <strain evidence="2 3">B05.10</strain>
    </source>
</reference>
<dbReference type="Proteomes" id="UP000001798">
    <property type="component" value="Chromosome 7"/>
</dbReference>
<reference evidence="2 3" key="1">
    <citation type="journal article" date="2011" name="PLoS Genet.">
        <title>Genomic analysis of the necrotrophic fungal pathogens Sclerotinia sclerotiorum and Botrytis cinerea.</title>
        <authorList>
            <person name="Amselem J."/>
            <person name="Cuomo C.A."/>
            <person name="van Kan J.A."/>
            <person name="Viaud M."/>
            <person name="Benito E.P."/>
            <person name="Couloux A."/>
            <person name="Coutinho P.M."/>
            <person name="de Vries R.P."/>
            <person name="Dyer P.S."/>
            <person name="Fillinger S."/>
            <person name="Fournier E."/>
            <person name="Gout L."/>
            <person name="Hahn M."/>
            <person name="Kohn L."/>
            <person name="Lapalu N."/>
            <person name="Plummer K.M."/>
            <person name="Pradier J.M."/>
            <person name="Quevillon E."/>
            <person name="Sharon A."/>
            <person name="Simon A."/>
            <person name="ten Have A."/>
            <person name="Tudzynski B."/>
            <person name="Tudzynski P."/>
            <person name="Wincker P."/>
            <person name="Andrew M."/>
            <person name="Anthouard V."/>
            <person name="Beever R.E."/>
            <person name="Beffa R."/>
            <person name="Benoit I."/>
            <person name="Bouzid O."/>
            <person name="Brault B."/>
            <person name="Chen Z."/>
            <person name="Choquer M."/>
            <person name="Collemare J."/>
            <person name="Cotton P."/>
            <person name="Danchin E.G."/>
            <person name="Da Silva C."/>
            <person name="Gautier A."/>
            <person name="Giraud C."/>
            <person name="Giraud T."/>
            <person name="Gonzalez C."/>
            <person name="Grossetete S."/>
            <person name="Guldener U."/>
            <person name="Henrissat B."/>
            <person name="Howlett B.J."/>
            <person name="Kodira C."/>
            <person name="Kretschmer M."/>
            <person name="Lappartient A."/>
            <person name="Leroch M."/>
            <person name="Levis C."/>
            <person name="Mauceli E."/>
            <person name="Neuveglise C."/>
            <person name="Oeser B."/>
            <person name="Pearson M."/>
            <person name="Poulain J."/>
            <person name="Poussereau N."/>
            <person name="Quesneville H."/>
            <person name="Rascle C."/>
            <person name="Schumacher J."/>
            <person name="Segurens B."/>
            <person name="Sexton A."/>
            <person name="Silva E."/>
            <person name="Sirven C."/>
            <person name="Soanes D.M."/>
            <person name="Talbot N.J."/>
            <person name="Templeton M."/>
            <person name="Yandava C."/>
            <person name="Yarden O."/>
            <person name="Zeng Q."/>
            <person name="Rollins J.A."/>
            <person name="Lebrun M.H."/>
            <person name="Dickman M."/>
        </authorList>
    </citation>
    <scope>NUCLEOTIDE SEQUENCE [LARGE SCALE GENOMIC DNA]</scope>
    <source>
        <strain evidence="2 3">B05.10</strain>
    </source>
</reference>
<evidence type="ECO:0000256" key="1">
    <source>
        <dbReference type="SAM" id="Phobius"/>
    </source>
</evidence>
<keyword evidence="3" id="KW-1185">Reference proteome</keyword>
<dbReference type="OrthoDB" id="3546618at2759"/>
<name>A0A384JMR0_BOTFB</name>
<gene>
    <name evidence="2" type="ORF">BCIN_07g03660</name>
</gene>
<dbReference type="RefSeq" id="XP_001548919.1">
    <property type="nucleotide sequence ID" value="XM_001548869.2"/>
</dbReference>